<dbReference type="AlphaFoldDB" id="A0A512CZR0"/>
<protein>
    <submittedName>
        <fullName evidence="1">Uncharacterized protein</fullName>
    </submittedName>
</protein>
<keyword evidence="2" id="KW-1185">Reference proteome</keyword>
<sequence>MIRDSSVDKKACCRNKIFVLAPASKRRLCSDPDIFLLRNPSRQINIVGGKVLNYADVRNARWERALTPRRHLVDASELAPFDARTGTLEGRVVALNVADGAHQASGLESVCEELGGGDVGRQRLLDEGVDAGRSERQTDFLVIDGRHGHDAVVDAGSNEVLDAVEHGPAGGRTVRVATGVCDRDEINPLE</sequence>
<gene>
    <name evidence="1" type="ORF">TAE01_14990</name>
</gene>
<accession>A0A512CZR0</accession>
<name>A0A512CZR0_9MICO</name>
<dbReference type="Proteomes" id="UP000321534">
    <property type="component" value="Unassembled WGS sequence"/>
</dbReference>
<reference evidence="1 2" key="1">
    <citation type="submission" date="2019-07" db="EMBL/GenBank/DDBJ databases">
        <title>Whole genome shotgun sequence of Terrabacter aerolatus NBRC 106305.</title>
        <authorList>
            <person name="Hosoyama A."/>
            <person name="Uohara A."/>
            <person name="Ohji S."/>
            <person name="Ichikawa N."/>
        </authorList>
    </citation>
    <scope>NUCLEOTIDE SEQUENCE [LARGE SCALE GENOMIC DNA]</scope>
    <source>
        <strain evidence="1 2">NBRC 106305</strain>
    </source>
</reference>
<comment type="caution">
    <text evidence="1">The sequence shown here is derived from an EMBL/GenBank/DDBJ whole genome shotgun (WGS) entry which is preliminary data.</text>
</comment>
<organism evidence="1 2">
    <name type="scientific">Terrabacter aerolatus</name>
    <dbReference type="NCBI Taxonomy" id="422442"/>
    <lineage>
        <taxon>Bacteria</taxon>
        <taxon>Bacillati</taxon>
        <taxon>Actinomycetota</taxon>
        <taxon>Actinomycetes</taxon>
        <taxon>Micrococcales</taxon>
        <taxon>Intrasporangiaceae</taxon>
        <taxon>Terrabacter</taxon>
    </lineage>
</organism>
<evidence type="ECO:0000313" key="2">
    <source>
        <dbReference type="Proteomes" id="UP000321534"/>
    </source>
</evidence>
<dbReference type="EMBL" id="BJYX01000006">
    <property type="protein sequence ID" value="GEO29689.1"/>
    <property type="molecule type" value="Genomic_DNA"/>
</dbReference>
<proteinExistence type="predicted"/>
<evidence type="ECO:0000313" key="1">
    <source>
        <dbReference type="EMBL" id="GEO29689.1"/>
    </source>
</evidence>